<keyword evidence="4" id="KW-0597">Phosphoprotein</keyword>
<dbReference type="Gene3D" id="6.10.340.10">
    <property type="match status" value="1"/>
</dbReference>
<comment type="catalytic activity">
    <reaction evidence="1">
        <text>ATP + protein L-histidine = ADP + protein N-phospho-L-histidine.</text>
        <dbReference type="EC" id="2.7.13.3"/>
    </reaction>
</comment>
<dbReference type="Gene3D" id="1.10.287.130">
    <property type="match status" value="1"/>
</dbReference>
<dbReference type="InterPro" id="IPR003594">
    <property type="entry name" value="HATPase_dom"/>
</dbReference>
<dbReference type="InterPro" id="IPR036890">
    <property type="entry name" value="HATPase_C_sf"/>
</dbReference>
<feature type="coiled-coil region" evidence="11">
    <location>
        <begin position="223"/>
        <end position="250"/>
    </location>
</feature>
<keyword evidence="16" id="KW-1185">Reference proteome</keyword>
<keyword evidence="11" id="KW-0175">Coiled coil</keyword>
<gene>
    <name evidence="15" type="ORF">SAMN05216276_100130</name>
</gene>
<organism evidence="15 16">
    <name type="scientific">Streptosporangium subroseum</name>
    <dbReference type="NCBI Taxonomy" id="106412"/>
    <lineage>
        <taxon>Bacteria</taxon>
        <taxon>Bacillati</taxon>
        <taxon>Actinomycetota</taxon>
        <taxon>Actinomycetes</taxon>
        <taxon>Streptosporangiales</taxon>
        <taxon>Streptosporangiaceae</taxon>
        <taxon>Streptosporangium</taxon>
    </lineage>
</organism>
<evidence type="ECO:0000256" key="6">
    <source>
        <dbReference type="ARBA" id="ARBA00022692"/>
    </source>
</evidence>
<sequence length="477" mass="51027">MPTTPPLSRGVLFRPRSIRGRVTVLVSLLAVLLLVPSGLVAGLVAHRAINDSVWLQARQEATSAAAADHLGRLTDPIKSGVPGIDLVQVVASNHRVVASSADAQGLPPLSTAWPTPQDPEQDVGTCAQRQLGCVHLSALRVTSAPDSPVVYAGRPAPADSSTRVIDSLFAAQGTILVLLAASTTWKVTGRTLRPVEAIRAELAAINGDDLGSRVPQPMGDDEIARLARTVNGTLERLENARDRMNRALIQQRQFAADASHELRTPVAGLRAQLEEAQLHPEETDLNDLLAHSLYDVDRLQTIIADLLLLTRLESSAPELRERIDLATIVGTEVSQRADPDRVRLRLTPDVPVHAIRSQIGRAITNLLDNAERHARRTVVIEVRQNGDSAELIVDDDGEGVAEADRQRIFERFTRLDAARSRDQGGTGLGLAIARGIAQAHDGTVEAGASPSGGGRFILRLPLAGPSDNGQAANDRST</sequence>
<dbReference type="Gene3D" id="3.30.565.10">
    <property type="entry name" value="Histidine kinase-like ATPase, C-terminal domain"/>
    <property type="match status" value="1"/>
</dbReference>
<accession>A0A239A0K0</accession>
<keyword evidence="6" id="KW-0812">Transmembrane</keyword>
<keyword evidence="10" id="KW-0472">Membrane</keyword>
<evidence type="ECO:0000256" key="7">
    <source>
        <dbReference type="ARBA" id="ARBA00022777"/>
    </source>
</evidence>
<evidence type="ECO:0000313" key="16">
    <source>
        <dbReference type="Proteomes" id="UP000198282"/>
    </source>
</evidence>
<evidence type="ECO:0000256" key="4">
    <source>
        <dbReference type="ARBA" id="ARBA00022553"/>
    </source>
</evidence>
<dbReference type="SMART" id="SM00304">
    <property type="entry name" value="HAMP"/>
    <property type="match status" value="1"/>
</dbReference>
<dbReference type="Pfam" id="PF02518">
    <property type="entry name" value="HATPase_c"/>
    <property type="match status" value="1"/>
</dbReference>
<evidence type="ECO:0000313" key="15">
    <source>
        <dbReference type="EMBL" id="SNR88821.1"/>
    </source>
</evidence>
<feature type="compositionally biased region" description="Polar residues" evidence="12">
    <location>
        <begin position="467"/>
        <end position="477"/>
    </location>
</feature>
<dbReference type="InterPro" id="IPR004358">
    <property type="entry name" value="Sig_transdc_His_kin-like_C"/>
</dbReference>
<reference evidence="15 16" key="1">
    <citation type="submission" date="2017-06" db="EMBL/GenBank/DDBJ databases">
        <authorList>
            <person name="Kim H.J."/>
            <person name="Triplett B.A."/>
        </authorList>
    </citation>
    <scope>NUCLEOTIDE SEQUENCE [LARGE SCALE GENOMIC DNA]</scope>
    <source>
        <strain evidence="15 16">CGMCC 4.2132</strain>
    </source>
</reference>
<protein>
    <recommendedName>
        <fullName evidence="3">histidine kinase</fullName>
        <ecNumber evidence="3">2.7.13.3</ecNumber>
    </recommendedName>
</protein>
<evidence type="ECO:0000256" key="11">
    <source>
        <dbReference type="SAM" id="Coils"/>
    </source>
</evidence>
<feature type="region of interest" description="Disordered" evidence="12">
    <location>
        <begin position="457"/>
        <end position="477"/>
    </location>
</feature>
<dbReference type="SUPFAM" id="SSF55874">
    <property type="entry name" value="ATPase domain of HSP90 chaperone/DNA topoisomerase II/histidine kinase"/>
    <property type="match status" value="1"/>
</dbReference>
<dbReference type="PROSITE" id="PS50885">
    <property type="entry name" value="HAMP"/>
    <property type="match status" value="1"/>
</dbReference>
<keyword evidence="5" id="KW-0808">Transferase</keyword>
<dbReference type="InterPro" id="IPR050428">
    <property type="entry name" value="TCS_sensor_his_kinase"/>
</dbReference>
<dbReference type="InterPro" id="IPR003660">
    <property type="entry name" value="HAMP_dom"/>
</dbReference>
<dbReference type="InterPro" id="IPR005467">
    <property type="entry name" value="His_kinase_dom"/>
</dbReference>
<proteinExistence type="predicted"/>
<dbReference type="PANTHER" id="PTHR45436:SF5">
    <property type="entry name" value="SENSOR HISTIDINE KINASE TRCS"/>
    <property type="match status" value="1"/>
</dbReference>
<name>A0A239A0K0_9ACTN</name>
<dbReference type="CDD" id="cd06225">
    <property type="entry name" value="HAMP"/>
    <property type="match status" value="1"/>
</dbReference>
<dbReference type="SUPFAM" id="SSF158472">
    <property type="entry name" value="HAMP domain-like"/>
    <property type="match status" value="1"/>
</dbReference>
<feature type="domain" description="Histidine kinase" evidence="13">
    <location>
        <begin position="257"/>
        <end position="464"/>
    </location>
</feature>
<evidence type="ECO:0000256" key="5">
    <source>
        <dbReference type="ARBA" id="ARBA00022679"/>
    </source>
</evidence>
<dbReference type="GO" id="GO:0000155">
    <property type="term" value="F:phosphorelay sensor kinase activity"/>
    <property type="evidence" value="ECO:0007669"/>
    <property type="project" value="InterPro"/>
</dbReference>
<dbReference type="InterPro" id="IPR036097">
    <property type="entry name" value="HisK_dim/P_sf"/>
</dbReference>
<dbReference type="InterPro" id="IPR003661">
    <property type="entry name" value="HisK_dim/P_dom"/>
</dbReference>
<dbReference type="PANTHER" id="PTHR45436">
    <property type="entry name" value="SENSOR HISTIDINE KINASE YKOH"/>
    <property type="match status" value="1"/>
</dbReference>
<dbReference type="AlphaFoldDB" id="A0A239A0K0"/>
<dbReference type="CDD" id="cd00082">
    <property type="entry name" value="HisKA"/>
    <property type="match status" value="1"/>
</dbReference>
<keyword evidence="9" id="KW-0902">Two-component regulatory system</keyword>
<dbReference type="SMART" id="SM00387">
    <property type="entry name" value="HATPase_c"/>
    <property type="match status" value="1"/>
</dbReference>
<dbReference type="Pfam" id="PF00512">
    <property type="entry name" value="HisKA"/>
    <property type="match status" value="1"/>
</dbReference>
<dbReference type="EC" id="2.7.13.3" evidence="3"/>
<evidence type="ECO:0000259" key="13">
    <source>
        <dbReference type="PROSITE" id="PS50109"/>
    </source>
</evidence>
<evidence type="ECO:0000256" key="1">
    <source>
        <dbReference type="ARBA" id="ARBA00000085"/>
    </source>
</evidence>
<evidence type="ECO:0000256" key="9">
    <source>
        <dbReference type="ARBA" id="ARBA00023012"/>
    </source>
</evidence>
<dbReference type="PRINTS" id="PR00344">
    <property type="entry name" value="BCTRLSENSOR"/>
</dbReference>
<dbReference type="SMART" id="SM00388">
    <property type="entry name" value="HisKA"/>
    <property type="match status" value="1"/>
</dbReference>
<evidence type="ECO:0000256" key="8">
    <source>
        <dbReference type="ARBA" id="ARBA00022989"/>
    </source>
</evidence>
<evidence type="ECO:0000256" key="3">
    <source>
        <dbReference type="ARBA" id="ARBA00012438"/>
    </source>
</evidence>
<dbReference type="EMBL" id="FZOD01000001">
    <property type="protein sequence ID" value="SNR88821.1"/>
    <property type="molecule type" value="Genomic_DNA"/>
</dbReference>
<evidence type="ECO:0000256" key="10">
    <source>
        <dbReference type="ARBA" id="ARBA00023136"/>
    </source>
</evidence>
<keyword evidence="8" id="KW-1133">Transmembrane helix</keyword>
<comment type="subcellular location">
    <subcellularLocation>
        <location evidence="2">Cell membrane</location>
    </subcellularLocation>
</comment>
<dbReference type="Pfam" id="PF00672">
    <property type="entry name" value="HAMP"/>
    <property type="match status" value="1"/>
</dbReference>
<evidence type="ECO:0000256" key="12">
    <source>
        <dbReference type="SAM" id="MobiDB-lite"/>
    </source>
</evidence>
<dbReference type="GO" id="GO:0005886">
    <property type="term" value="C:plasma membrane"/>
    <property type="evidence" value="ECO:0007669"/>
    <property type="project" value="UniProtKB-SubCell"/>
</dbReference>
<feature type="domain" description="HAMP" evidence="14">
    <location>
        <begin position="189"/>
        <end position="242"/>
    </location>
</feature>
<dbReference type="Proteomes" id="UP000198282">
    <property type="component" value="Unassembled WGS sequence"/>
</dbReference>
<keyword evidence="7 15" id="KW-0418">Kinase</keyword>
<dbReference type="PROSITE" id="PS50109">
    <property type="entry name" value="HIS_KIN"/>
    <property type="match status" value="1"/>
</dbReference>
<evidence type="ECO:0000259" key="14">
    <source>
        <dbReference type="PROSITE" id="PS50885"/>
    </source>
</evidence>
<dbReference type="SUPFAM" id="SSF47384">
    <property type="entry name" value="Homodimeric domain of signal transducing histidine kinase"/>
    <property type="match status" value="1"/>
</dbReference>
<evidence type="ECO:0000256" key="2">
    <source>
        <dbReference type="ARBA" id="ARBA00004236"/>
    </source>
</evidence>